<keyword evidence="6 14" id="KW-0732">Signal</keyword>
<dbReference type="InterPro" id="IPR010105">
    <property type="entry name" value="TonB_sidphr_rcpt"/>
</dbReference>
<keyword evidence="4 11" id="KW-1134">Transmembrane beta strand</keyword>
<feature type="signal peptide" evidence="14">
    <location>
        <begin position="1"/>
        <end position="25"/>
    </location>
</feature>
<keyword evidence="8 11" id="KW-0472">Membrane</keyword>
<evidence type="ECO:0000256" key="5">
    <source>
        <dbReference type="ARBA" id="ARBA00022692"/>
    </source>
</evidence>
<name>A0ABS9D552_9ALTE</name>
<dbReference type="Pfam" id="PF07715">
    <property type="entry name" value="Plug"/>
    <property type="match status" value="1"/>
</dbReference>
<evidence type="ECO:0000313" key="17">
    <source>
        <dbReference type="EMBL" id="MCF2947550.1"/>
    </source>
</evidence>
<feature type="short sequence motif" description="TonB box" evidence="12">
    <location>
        <begin position="44"/>
        <end position="50"/>
    </location>
</feature>
<evidence type="ECO:0000256" key="11">
    <source>
        <dbReference type="PROSITE-ProRule" id="PRU01360"/>
    </source>
</evidence>
<evidence type="ECO:0000256" key="9">
    <source>
        <dbReference type="ARBA" id="ARBA00023170"/>
    </source>
</evidence>
<evidence type="ECO:0000256" key="6">
    <source>
        <dbReference type="ARBA" id="ARBA00022729"/>
    </source>
</evidence>
<dbReference type="Gene3D" id="2.170.130.10">
    <property type="entry name" value="TonB-dependent receptor, plug domain"/>
    <property type="match status" value="1"/>
</dbReference>
<dbReference type="RefSeq" id="WP_235311072.1">
    <property type="nucleotide sequence ID" value="NZ_JAKGAS010000002.1"/>
</dbReference>
<evidence type="ECO:0000259" key="15">
    <source>
        <dbReference type="Pfam" id="PF00593"/>
    </source>
</evidence>
<dbReference type="NCBIfam" id="TIGR01783">
    <property type="entry name" value="TonB-siderophor"/>
    <property type="match status" value="1"/>
</dbReference>
<organism evidence="17 18">
    <name type="scientific">Paraglaciecola algarum</name>
    <dbReference type="NCBI Taxonomy" id="3050085"/>
    <lineage>
        <taxon>Bacteria</taxon>
        <taxon>Pseudomonadati</taxon>
        <taxon>Pseudomonadota</taxon>
        <taxon>Gammaproteobacteria</taxon>
        <taxon>Alteromonadales</taxon>
        <taxon>Alteromonadaceae</taxon>
        <taxon>Paraglaciecola</taxon>
    </lineage>
</organism>
<dbReference type="EMBL" id="JAKGAS010000002">
    <property type="protein sequence ID" value="MCF2947550.1"/>
    <property type="molecule type" value="Genomic_DNA"/>
</dbReference>
<evidence type="ECO:0000259" key="16">
    <source>
        <dbReference type="Pfam" id="PF07715"/>
    </source>
</evidence>
<protein>
    <submittedName>
        <fullName evidence="17">TonB-dependent siderophore receptor</fullName>
    </submittedName>
</protein>
<dbReference type="InterPro" id="IPR039426">
    <property type="entry name" value="TonB-dep_rcpt-like"/>
</dbReference>
<proteinExistence type="inferred from homology"/>
<comment type="similarity">
    <text evidence="2 11 13">Belongs to the TonB-dependent receptor family.</text>
</comment>
<dbReference type="InterPro" id="IPR000531">
    <property type="entry name" value="Beta-barrel_TonB"/>
</dbReference>
<evidence type="ECO:0000256" key="12">
    <source>
        <dbReference type="PROSITE-ProRule" id="PRU10143"/>
    </source>
</evidence>
<evidence type="ECO:0000256" key="14">
    <source>
        <dbReference type="SAM" id="SignalP"/>
    </source>
</evidence>
<keyword evidence="10 11" id="KW-0998">Cell outer membrane</keyword>
<comment type="caution">
    <text evidence="17">The sequence shown here is derived from an EMBL/GenBank/DDBJ whole genome shotgun (WGS) entry which is preliminary data.</text>
</comment>
<keyword evidence="18" id="KW-1185">Reference proteome</keyword>
<dbReference type="CDD" id="cd01347">
    <property type="entry name" value="ligand_gated_channel"/>
    <property type="match status" value="1"/>
</dbReference>
<keyword evidence="5 11" id="KW-0812">Transmembrane</keyword>
<evidence type="ECO:0000256" key="13">
    <source>
        <dbReference type="RuleBase" id="RU003357"/>
    </source>
</evidence>
<dbReference type="InterPro" id="IPR012910">
    <property type="entry name" value="Plug_dom"/>
</dbReference>
<evidence type="ECO:0000256" key="8">
    <source>
        <dbReference type="ARBA" id="ARBA00023136"/>
    </source>
</evidence>
<feature type="chain" id="PRO_5045365754" evidence="14">
    <location>
        <begin position="26"/>
        <end position="705"/>
    </location>
</feature>
<dbReference type="SUPFAM" id="SSF56935">
    <property type="entry name" value="Porins"/>
    <property type="match status" value="1"/>
</dbReference>
<evidence type="ECO:0000256" key="4">
    <source>
        <dbReference type="ARBA" id="ARBA00022452"/>
    </source>
</evidence>
<evidence type="ECO:0000313" key="18">
    <source>
        <dbReference type="Proteomes" id="UP001521137"/>
    </source>
</evidence>
<accession>A0ABS9D552</accession>
<reference evidence="17 18" key="1">
    <citation type="submission" date="2022-01" db="EMBL/GenBank/DDBJ databases">
        <title>Paraglaciecola sp. G1-23.</title>
        <authorList>
            <person name="Jin M.S."/>
            <person name="Han D.M."/>
            <person name="Kim H.M."/>
            <person name="Jeon C.O."/>
        </authorList>
    </citation>
    <scope>NUCLEOTIDE SEQUENCE [LARGE SCALE GENOMIC DNA]</scope>
    <source>
        <strain evidence="17 18">G1-23</strain>
    </source>
</reference>
<feature type="domain" description="TonB-dependent receptor-like beta-barrel" evidence="15">
    <location>
        <begin position="234"/>
        <end position="674"/>
    </location>
</feature>
<feature type="domain" description="TonB-dependent receptor plug" evidence="16">
    <location>
        <begin position="61"/>
        <end position="163"/>
    </location>
</feature>
<sequence>MNTNKKGLKLSYLSTCLACVLLSQASAVAQKKEKNTDKLEDIETVTVVGSRQAYQGDFSPLETPQSELRINLEALENAGAFDLNQALDLSASVARQNNFGGLWNSFAVRGFVGDENLPSNYLVNGFNAGRGFGGSRDMSGIESVEVLKGPRAALFGRGEPGGTINLVTKRANFNERAELKLSAGSFSTARADIDINKAVSDDVAIRLVGFYEDAESFRDTIEISKQGFSPSILWSINDESQLSYELEYSHQETPFDRGVIAVDGVLGVIPESRFLGEPGYGPIETDVLGHQIEYQQDLNDDWSALVGFNYRDTSLEGLASENGFSAPDAEGNFGRFSRYRDYNAVYQVFRAELSGNFDTGALSHKLIIGIDADKFENDQFALRDRSTDQSINIFNPVYGQYPESTLTLAGNIDRLETQESVGLYIQDQISLTAKLDIRFGARFDDYQQELVNRRSDGVSDYSESKVTPQLGVVYKVSDALSFYAIYGENFRPLSGATDENGLEPNLSESSEIGVKFALNNGALSGTFAFFDVKQSNIATFDADFNATAVGEASSKGVELDLTGKLTDTLSILLSYSYIDAETKNDYTDFISYNFVPAGSSLLNIADNQLSLQLVQQTQLADKALDLIAGLVYVGERSGEFGNPAFKLPEYTTVRIASSYQLTDSLTLRAEINNLLDEEYYTNSYASVWVQPGTPRSFRVSATYNF</sequence>
<dbReference type="PANTHER" id="PTHR32552:SF90">
    <property type="entry name" value="METAL-PSEUDOPALINE RECEPTOR CNTO"/>
    <property type="match status" value="1"/>
</dbReference>
<evidence type="ECO:0000256" key="3">
    <source>
        <dbReference type="ARBA" id="ARBA00022448"/>
    </source>
</evidence>
<evidence type="ECO:0000256" key="10">
    <source>
        <dbReference type="ARBA" id="ARBA00023237"/>
    </source>
</evidence>
<dbReference type="PROSITE" id="PS00430">
    <property type="entry name" value="TONB_DEPENDENT_REC_1"/>
    <property type="match status" value="1"/>
</dbReference>
<dbReference type="PROSITE" id="PS52016">
    <property type="entry name" value="TONB_DEPENDENT_REC_3"/>
    <property type="match status" value="1"/>
</dbReference>
<evidence type="ECO:0000256" key="7">
    <source>
        <dbReference type="ARBA" id="ARBA00023077"/>
    </source>
</evidence>
<dbReference type="Gene3D" id="2.40.170.20">
    <property type="entry name" value="TonB-dependent receptor, beta-barrel domain"/>
    <property type="match status" value="1"/>
</dbReference>
<dbReference type="InterPro" id="IPR010916">
    <property type="entry name" value="TonB_box_CS"/>
</dbReference>
<dbReference type="InterPro" id="IPR036942">
    <property type="entry name" value="Beta-barrel_TonB_sf"/>
</dbReference>
<keyword evidence="3 11" id="KW-0813">Transport</keyword>
<evidence type="ECO:0000256" key="2">
    <source>
        <dbReference type="ARBA" id="ARBA00009810"/>
    </source>
</evidence>
<gene>
    <name evidence="17" type="ORF">L0668_05480</name>
</gene>
<keyword evidence="9 17" id="KW-0675">Receptor</keyword>
<dbReference type="Proteomes" id="UP001521137">
    <property type="component" value="Unassembled WGS sequence"/>
</dbReference>
<dbReference type="InterPro" id="IPR037066">
    <property type="entry name" value="Plug_dom_sf"/>
</dbReference>
<comment type="subcellular location">
    <subcellularLocation>
        <location evidence="1 11">Cell outer membrane</location>
        <topology evidence="1 11">Multi-pass membrane protein</topology>
    </subcellularLocation>
</comment>
<evidence type="ECO:0000256" key="1">
    <source>
        <dbReference type="ARBA" id="ARBA00004571"/>
    </source>
</evidence>
<dbReference type="Pfam" id="PF00593">
    <property type="entry name" value="TonB_dep_Rec_b-barrel"/>
    <property type="match status" value="1"/>
</dbReference>
<keyword evidence="7 12" id="KW-0798">TonB box</keyword>
<dbReference type="PANTHER" id="PTHR32552">
    <property type="entry name" value="FERRICHROME IRON RECEPTOR-RELATED"/>
    <property type="match status" value="1"/>
</dbReference>